<feature type="binding site" evidence="11">
    <location>
        <position position="60"/>
    </location>
    <ligand>
        <name>[4Fe-4S] cluster</name>
        <dbReference type="ChEBI" id="CHEBI:49883"/>
    </ligand>
</feature>
<evidence type="ECO:0000256" key="1">
    <source>
        <dbReference type="ARBA" id="ARBA00004496"/>
    </source>
</evidence>
<evidence type="ECO:0000256" key="4">
    <source>
        <dbReference type="ARBA" id="ARBA00022723"/>
    </source>
</evidence>
<evidence type="ECO:0000256" key="8">
    <source>
        <dbReference type="ARBA" id="ARBA00023125"/>
    </source>
</evidence>
<comment type="cofactor">
    <cofactor evidence="11">
        <name>[4Fe-4S] cluster</name>
        <dbReference type="ChEBI" id="CHEBI:49883"/>
    </cofactor>
    <text evidence="11">Binds 1 [4Fe-4S] cluster per subunit. Following nitrosylation of the [4Fe-4S] cluster binds 1 [4Fe-8(NO)] cluster per subunit.</text>
</comment>
<sequence length="106" mass="12044">MTAKAGVARGARRTPHHDVEWKKDGACRDDDFFTFFGPEGERPAARQVREDVAKEICGLCPVRSRCLAYALEHNEATGVWGAMGEDERKEERRRRQRRALRASEAS</sequence>
<feature type="domain" description="4Fe-4S Wbl-type" evidence="13">
    <location>
        <begin position="26"/>
        <end position="90"/>
    </location>
</feature>
<keyword evidence="4 11" id="KW-0479">Metal-binding</keyword>
<dbReference type="InterPro" id="IPR003482">
    <property type="entry name" value="Whib"/>
</dbReference>
<evidence type="ECO:0000259" key="13">
    <source>
        <dbReference type="PROSITE" id="PS51674"/>
    </source>
</evidence>
<feature type="region of interest" description="Disordered" evidence="12">
    <location>
        <begin position="83"/>
        <end position="106"/>
    </location>
</feature>
<dbReference type="PANTHER" id="PTHR38839">
    <property type="entry name" value="TRANSCRIPTIONAL REGULATOR WHID-RELATED"/>
    <property type="match status" value="1"/>
</dbReference>
<evidence type="ECO:0000256" key="9">
    <source>
        <dbReference type="ARBA" id="ARBA00023157"/>
    </source>
</evidence>
<keyword evidence="5 11" id="KW-0408">Iron</keyword>
<protein>
    <recommendedName>
        <fullName evidence="11">Transcriptional regulator WhiB</fullName>
    </recommendedName>
</protein>
<dbReference type="InterPro" id="IPR034768">
    <property type="entry name" value="4FE4S_WBL"/>
</dbReference>
<comment type="PTM">
    <text evidence="11">Upon Fe-S cluster removal intramolecular disulfide bonds are formed.</text>
</comment>
<comment type="function">
    <text evidence="11">Acts as a transcriptional regulator. Probably redox-responsive. The apo- but not holo-form probably binds DNA.</text>
</comment>
<feature type="binding site" evidence="11">
    <location>
        <position position="66"/>
    </location>
    <ligand>
        <name>[4Fe-4S] cluster</name>
        <dbReference type="ChEBI" id="CHEBI:49883"/>
    </ligand>
</feature>
<proteinExistence type="inferred from homology"/>
<name>A0ABV5TR18_9ACTN</name>
<organism evidence="14 15">
    <name type="scientific">Streptosporangium vulgare</name>
    <dbReference type="NCBI Taxonomy" id="46190"/>
    <lineage>
        <taxon>Bacteria</taxon>
        <taxon>Bacillati</taxon>
        <taxon>Actinomycetota</taxon>
        <taxon>Actinomycetes</taxon>
        <taxon>Streptosporangiales</taxon>
        <taxon>Streptosporangiaceae</taxon>
        <taxon>Streptosporangium</taxon>
    </lineage>
</organism>
<dbReference type="Pfam" id="PF02467">
    <property type="entry name" value="Whib"/>
    <property type="match status" value="1"/>
</dbReference>
<keyword evidence="9 11" id="KW-1015">Disulfide bond</keyword>
<keyword evidence="15" id="KW-1185">Reference proteome</keyword>
<evidence type="ECO:0000256" key="7">
    <source>
        <dbReference type="ARBA" id="ARBA00023015"/>
    </source>
</evidence>
<evidence type="ECO:0000256" key="2">
    <source>
        <dbReference type="ARBA" id="ARBA00006597"/>
    </source>
</evidence>
<dbReference type="PROSITE" id="PS51674">
    <property type="entry name" value="4FE4S_WBL"/>
    <property type="match status" value="1"/>
</dbReference>
<evidence type="ECO:0000313" key="15">
    <source>
        <dbReference type="Proteomes" id="UP001589610"/>
    </source>
</evidence>
<evidence type="ECO:0000256" key="11">
    <source>
        <dbReference type="HAMAP-Rule" id="MF_01479"/>
    </source>
</evidence>
<keyword evidence="10 11" id="KW-0804">Transcription</keyword>
<accession>A0ABV5TR18</accession>
<feature type="compositionally biased region" description="Basic residues" evidence="12">
    <location>
        <begin position="91"/>
        <end position="100"/>
    </location>
</feature>
<dbReference type="Proteomes" id="UP001589610">
    <property type="component" value="Unassembled WGS sequence"/>
</dbReference>
<dbReference type="RefSeq" id="WP_344747728.1">
    <property type="nucleotide sequence ID" value="NZ_BAAAWW010000136.1"/>
</dbReference>
<comment type="similarity">
    <text evidence="2 11">Belongs to the WhiB family.</text>
</comment>
<evidence type="ECO:0000256" key="5">
    <source>
        <dbReference type="ARBA" id="ARBA00023004"/>
    </source>
</evidence>
<evidence type="ECO:0000313" key="14">
    <source>
        <dbReference type="EMBL" id="MFB9681281.1"/>
    </source>
</evidence>
<feature type="binding site" evidence="11">
    <location>
        <position position="57"/>
    </location>
    <ligand>
        <name>[4Fe-4S] cluster</name>
        <dbReference type="ChEBI" id="CHEBI:49883"/>
    </ligand>
</feature>
<keyword evidence="8 11" id="KW-0238">DNA-binding</keyword>
<dbReference type="EMBL" id="JBHMBS010000031">
    <property type="protein sequence ID" value="MFB9681281.1"/>
    <property type="molecule type" value="Genomic_DNA"/>
</dbReference>
<keyword evidence="6 11" id="KW-0411">Iron-sulfur</keyword>
<evidence type="ECO:0000256" key="3">
    <source>
        <dbReference type="ARBA" id="ARBA00022485"/>
    </source>
</evidence>
<feature type="binding site" evidence="11">
    <location>
        <position position="27"/>
    </location>
    <ligand>
        <name>[4Fe-4S] cluster</name>
        <dbReference type="ChEBI" id="CHEBI:49883"/>
    </ligand>
</feature>
<keyword evidence="7 11" id="KW-0805">Transcription regulation</keyword>
<dbReference type="HAMAP" id="MF_01479">
    <property type="entry name" value="WhiB"/>
    <property type="match status" value="1"/>
</dbReference>
<evidence type="ECO:0000256" key="10">
    <source>
        <dbReference type="ARBA" id="ARBA00023163"/>
    </source>
</evidence>
<evidence type="ECO:0000256" key="6">
    <source>
        <dbReference type="ARBA" id="ARBA00023014"/>
    </source>
</evidence>
<comment type="subcellular location">
    <subcellularLocation>
        <location evidence="1 11">Cytoplasm</location>
    </subcellularLocation>
</comment>
<reference evidence="14 15" key="1">
    <citation type="submission" date="2024-09" db="EMBL/GenBank/DDBJ databases">
        <authorList>
            <person name="Sun Q."/>
            <person name="Mori K."/>
        </authorList>
    </citation>
    <scope>NUCLEOTIDE SEQUENCE [LARGE SCALE GENOMIC DNA]</scope>
    <source>
        <strain evidence="14 15">JCM 3028</strain>
    </source>
</reference>
<gene>
    <name evidence="11" type="primary">whiB</name>
    <name evidence="14" type="ORF">ACFFRH_37875</name>
</gene>
<evidence type="ECO:0000256" key="12">
    <source>
        <dbReference type="SAM" id="MobiDB-lite"/>
    </source>
</evidence>
<comment type="PTM">
    <text evidence="11">The Fe-S cluster can be nitrosylated by nitric oxide (NO).</text>
</comment>
<keyword evidence="3 11" id="KW-0004">4Fe-4S</keyword>
<comment type="caution">
    <text evidence="14">The sequence shown here is derived from an EMBL/GenBank/DDBJ whole genome shotgun (WGS) entry which is preliminary data.</text>
</comment>
<keyword evidence="11" id="KW-0963">Cytoplasm</keyword>